<comment type="caution">
    <text evidence="6">The sequence shown here is derived from an EMBL/GenBank/DDBJ whole genome shotgun (WGS) entry which is preliminary data.</text>
</comment>
<evidence type="ECO:0000256" key="1">
    <source>
        <dbReference type="ARBA" id="ARBA00022898"/>
    </source>
</evidence>
<dbReference type="InterPro" id="IPR011078">
    <property type="entry name" value="PyrdxlP_homeostasis"/>
</dbReference>
<dbReference type="Proteomes" id="UP000727857">
    <property type="component" value="Unassembled WGS sequence"/>
</dbReference>
<dbReference type="EMBL" id="JADINF010000062">
    <property type="protein sequence ID" value="MBO8423872.1"/>
    <property type="molecule type" value="Genomic_DNA"/>
</dbReference>
<dbReference type="CDD" id="cd00635">
    <property type="entry name" value="PLPDE_III_YBL036c_like"/>
    <property type="match status" value="1"/>
</dbReference>
<dbReference type="NCBIfam" id="TIGR00044">
    <property type="entry name" value="YggS family pyridoxal phosphate-dependent enzyme"/>
    <property type="match status" value="1"/>
</dbReference>
<organism evidence="6 7">
    <name type="scientific">Candidatus Stercoripulliclostridium pullicola</name>
    <dbReference type="NCBI Taxonomy" id="2840953"/>
    <lineage>
        <taxon>Bacteria</taxon>
        <taxon>Bacillati</taxon>
        <taxon>Bacillota</taxon>
        <taxon>Clostridia</taxon>
        <taxon>Eubacteriales</taxon>
        <taxon>Candidatus Stercoripulliclostridium</taxon>
    </lineage>
</organism>
<name>A0A940DGV5_9FIRM</name>
<proteinExistence type="inferred from homology"/>
<dbReference type="SUPFAM" id="SSF51419">
    <property type="entry name" value="PLP-binding barrel"/>
    <property type="match status" value="1"/>
</dbReference>
<evidence type="ECO:0000313" key="6">
    <source>
        <dbReference type="EMBL" id="MBO8423872.1"/>
    </source>
</evidence>
<evidence type="ECO:0000259" key="5">
    <source>
        <dbReference type="Pfam" id="PF01168"/>
    </source>
</evidence>
<dbReference type="PANTHER" id="PTHR10146">
    <property type="entry name" value="PROLINE SYNTHETASE CO-TRANSCRIBED BACTERIAL HOMOLOG PROTEIN"/>
    <property type="match status" value="1"/>
</dbReference>
<feature type="modified residue" description="N6-(pyridoxal phosphate)lysine" evidence="2 3">
    <location>
        <position position="36"/>
    </location>
</feature>
<protein>
    <recommendedName>
        <fullName evidence="2">Pyridoxal phosphate homeostasis protein</fullName>
        <shortName evidence="2">PLP homeostasis protein</shortName>
    </recommendedName>
</protein>
<dbReference type="InterPro" id="IPR001608">
    <property type="entry name" value="Ala_racemase_N"/>
</dbReference>
<dbReference type="Pfam" id="PF01168">
    <property type="entry name" value="Ala_racemase_N"/>
    <property type="match status" value="1"/>
</dbReference>
<comment type="similarity">
    <text evidence="2 4">Belongs to the pyridoxal phosphate-binding protein YggS/PROSC family.</text>
</comment>
<dbReference type="PIRSF" id="PIRSF004848">
    <property type="entry name" value="YBL036c_PLPDEIII"/>
    <property type="match status" value="1"/>
</dbReference>
<evidence type="ECO:0000256" key="3">
    <source>
        <dbReference type="PIRSR" id="PIRSR004848-1"/>
    </source>
</evidence>
<evidence type="ECO:0000256" key="4">
    <source>
        <dbReference type="RuleBase" id="RU004514"/>
    </source>
</evidence>
<dbReference type="AlphaFoldDB" id="A0A940DGV5"/>
<dbReference type="PANTHER" id="PTHR10146:SF14">
    <property type="entry name" value="PYRIDOXAL PHOSPHATE HOMEOSTASIS PROTEIN"/>
    <property type="match status" value="1"/>
</dbReference>
<dbReference type="GO" id="GO:0030170">
    <property type="term" value="F:pyridoxal phosphate binding"/>
    <property type="evidence" value="ECO:0007669"/>
    <property type="project" value="UniProtKB-UniRule"/>
</dbReference>
<gene>
    <name evidence="6" type="ORF">IAB16_02480</name>
</gene>
<evidence type="ECO:0000313" key="7">
    <source>
        <dbReference type="Proteomes" id="UP000727857"/>
    </source>
</evidence>
<reference evidence="6" key="2">
    <citation type="journal article" date="2021" name="PeerJ">
        <title>Extensive microbial diversity within the chicken gut microbiome revealed by metagenomics and culture.</title>
        <authorList>
            <person name="Gilroy R."/>
            <person name="Ravi A."/>
            <person name="Getino M."/>
            <person name="Pursley I."/>
            <person name="Horton D.L."/>
            <person name="Alikhan N.F."/>
            <person name="Baker D."/>
            <person name="Gharbi K."/>
            <person name="Hall N."/>
            <person name="Watson M."/>
            <person name="Adriaenssens E.M."/>
            <person name="Foster-Nyarko E."/>
            <person name="Jarju S."/>
            <person name="Secka A."/>
            <person name="Antonio M."/>
            <person name="Oren A."/>
            <person name="Chaudhuri R.R."/>
            <person name="La Ragione R."/>
            <person name="Hildebrand F."/>
            <person name="Pallen M.J."/>
        </authorList>
    </citation>
    <scope>NUCLEOTIDE SEQUENCE</scope>
    <source>
        <strain evidence="6">517</strain>
    </source>
</reference>
<evidence type="ECO:0000256" key="2">
    <source>
        <dbReference type="HAMAP-Rule" id="MF_02087"/>
    </source>
</evidence>
<reference evidence="6" key="1">
    <citation type="submission" date="2020-10" db="EMBL/GenBank/DDBJ databases">
        <authorList>
            <person name="Gilroy R."/>
        </authorList>
    </citation>
    <scope>NUCLEOTIDE SEQUENCE</scope>
    <source>
        <strain evidence="6">517</strain>
    </source>
</reference>
<dbReference type="InterPro" id="IPR029066">
    <property type="entry name" value="PLP-binding_barrel"/>
</dbReference>
<sequence>MEKVIENLENIKSAIARAAARAGRDPAAIKIVGASKFREIGTLRELWSYGGVEAFGENRVQEFCSKYDEDLTWDFIGRLQTNKVKYLIGKVRLIQSLDRLALADEIERLAIKHGVVQECLIEINSGEEANKGGLIAEEAEVFLKSLEAYEHIKVRGLMAVAPQGIPEDELRACFSKVGELFRELGKNREDFDILSMGMSHDFELAVECGSTMIRPGRILFD</sequence>
<comment type="cofactor">
    <cofactor evidence="3">
        <name>pyridoxal 5'-phosphate</name>
        <dbReference type="ChEBI" id="CHEBI:597326"/>
    </cofactor>
</comment>
<feature type="domain" description="Alanine racemase N-terminal" evidence="5">
    <location>
        <begin position="48"/>
        <end position="220"/>
    </location>
</feature>
<dbReference type="HAMAP" id="MF_02087">
    <property type="entry name" value="PLP_homeostasis"/>
    <property type="match status" value="1"/>
</dbReference>
<keyword evidence="1 2" id="KW-0663">Pyridoxal phosphate</keyword>
<comment type="function">
    <text evidence="2">Pyridoxal 5'-phosphate (PLP)-binding protein, which is involved in PLP homeostasis.</text>
</comment>
<accession>A0A940DGV5</accession>
<dbReference type="Gene3D" id="3.20.20.10">
    <property type="entry name" value="Alanine racemase"/>
    <property type="match status" value="1"/>
</dbReference>